<evidence type="ECO:0000313" key="2">
    <source>
        <dbReference type="EMBL" id="HFI90827.1"/>
    </source>
</evidence>
<reference evidence="2" key="1">
    <citation type="journal article" date="2020" name="mSystems">
        <title>Genome- and Community-Level Interaction Insights into Carbon Utilization and Element Cycling Functions of Hydrothermarchaeota in Hydrothermal Sediment.</title>
        <authorList>
            <person name="Zhou Z."/>
            <person name="Liu Y."/>
            <person name="Xu W."/>
            <person name="Pan J."/>
            <person name="Luo Z.H."/>
            <person name="Li M."/>
        </authorList>
    </citation>
    <scope>NUCLEOTIDE SEQUENCE [LARGE SCALE GENOMIC DNA]</scope>
    <source>
        <strain evidence="2">SpSt-479</strain>
    </source>
</reference>
<dbReference type="AlphaFoldDB" id="A0A7V3E700"/>
<dbReference type="InterPro" id="IPR046230">
    <property type="entry name" value="DUF6263"/>
</dbReference>
<comment type="caution">
    <text evidence="2">The sequence shown here is derived from an EMBL/GenBank/DDBJ whole genome shotgun (WGS) entry which is preliminary data.</text>
</comment>
<proteinExistence type="predicted"/>
<evidence type="ECO:0000256" key="1">
    <source>
        <dbReference type="SAM" id="SignalP"/>
    </source>
</evidence>
<accession>A0A7V3E700</accession>
<dbReference type="EMBL" id="DSUJ01000008">
    <property type="protein sequence ID" value="HFI90827.1"/>
    <property type="molecule type" value="Genomic_DNA"/>
</dbReference>
<keyword evidence="1" id="KW-0732">Signal</keyword>
<name>A0A7V3E700_9BACT</name>
<gene>
    <name evidence="2" type="ORF">ENS31_04750</name>
</gene>
<sequence>MKKYFLLLALVAVVIISACGEKKGDAPETSQLDSTAYVYDSTEIKAQPIDDKSNFQLAYNFNKGETLRYRLSTISDNLQTLTTDTSITMKLHQEVVYIFDFTPKEIDKDGVTEADIKILGVKLTADINGEKVSFEAGKNLDSAGQKRFAEFLALWNNPFSVRFNKAGEVLEVFRADKIANKFFNLRGADSLDAQTKNMVKDDMVSNVLKPIVLQLIRKMPENKLAKDSTWSINQPPIPMMVFQINFTNKYKINAIEKLNDDRLAVINAGMDYNVTGDTRYEERGVVYNFKKPISTGDGIIYFNIDKGRIQKSKTKSYTEMFFTFDANTPQGKQKGSRKEIVSNTSILEML</sequence>
<dbReference type="PROSITE" id="PS51257">
    <property type="entry name" value="PROKAR_LIPOPROTEIN"/>
    <property type="match status" value="1"/>
</dbReference>
<evidence type="ECO:0008006" key="3">
    <source>
        <dbReference type="Google" id="ProtNLM"/>
    </source>
</evidence>
<organism evidence="2">
    <name type="scientific">Ignavibacterium album</name>
    <dbReference type="NCBI Taxonomy" id="591197"/>
    <lineage>
        <taxon>Bacteria</taxon>
        <taxon>Pseudomonadati</taxon>
        <taxon>Ignavibacteriota</taxon>
        <taxon>Ignavibacteria</taxon>
        <taxon>Ignavibacteriales</taxon>
        <taxon>Ignavibacteriaceae</taxon>
        <taxon>Ignavibacterium</taxon>
    </lineage>
</organism>
<feature type="chain" id="PRO_5031193862" description="Lipoprotein" evidence="1">
    <location>
        <begin position="21"/>
        <end position="350"/>
    </location>
</feature>
<feature type="signal peptide" evidence="1">
    <location>
        <begin position="1"/>
        <end position="20"/>
    </location>
</feature>
<dbReference type="RefSeq" id="WP_304146557.1">
    <property type="nucleotide sequence ID" value="NZ_JAOAIE010000089.1"/>
</dbReference>
<dbReference type="Pfam" id="PF19777">
    <property type="entry name" value="DUF6263"/>
    <property type="match status" value="1"/>
</dbReference>
<protein>
    <recommendedName>
        <fullName evidence="3">Lipoprotein</fullName>
    </recommendedName>
</protein>